<evidence type="ECO:0000256" key="1">
    <source>
        <dbReference type="SAM" id="MobiDB-lite"/>
    </source>
</evidence>
<protein>
    <submittedName>
        <fullName evidence="2">Uncharacterized protein</fullName>
    </submittedName>
</protein>
<feature type="region of interest" description="Disordered" evidence="1">
    <location>
        <begin position="1"/>
        <end position="33"/>
    </location>
</feature>
<feature type="compositionally biased region" description="Basic residues" evidence="1">
    <location>
        <begin position="9"/>
        <end position="22"/>
    </location>
</feature>
<proteinExistence type="predicted"/>
<name>A0A1X7VXN1_AMPQE</name>
<accession>A0A1X7VXN1</accession>
<dbReference type="EnsemblMetazoa" id="Aqu2.1.44630_001">
    <property type="protein sequence ID" value="Aqu2.1.44630_001"/>
    <property type="gene ID" value="Aqu2.1.44630"/>
</dbReference>
<reference evidence="2" key="1">
    <citation type="submission" date="2017-05" db="UniProtKB">
        <authorList>
            <consortium name="EnsemblMetazoa"/>
        </authorList>
    </citation>
    <scope>IDENTIFICATION</scope>
</reference>
<organism evidence="2">
    <name type="scientific">Amphimedon queenslandica</name>
    <name type="common">Sponge</name>
    <dbReference type="NCBI Taxonomy" id="400682"/>
    <lineage>
        <taxon>Eukaryota</taxon>
        <taxon>Metazoa</taxon>
        <taxon>Porifera</taxon>
        <taxon>Demospongiae</taxon>
        <taxon>Heteroscleromorpha</taxon>
        <taxon>Haplosclerida</taxon>
        <taxon>Niphatidae</taxon>
        <taxon>Amphimedon</taxon>
    </lineage>
</organism>
<dbReference type="AlphaFoldDB" id="A0A1X7VXN1"/>
<evidence type="ECO:0000313" key="2">
    <source>
        <dbReference type="EnsemblMetazoa" id="Aqu2.1.44630_001"/>
    </source>
</evidence>
<dbReference type="InParanoid" id="A0A1X7VXN1"/>
<sequence>MVQSLSHSSFRRQKSPQKHRTRSPGPPNRGSSVCWYHSRYGNKATKCNQPCSWKQENGQVGH</sequence>